<protein>
    <submittedName>
        <fullName evidence="2">Uncharacterized protein</fullName>
    </submittedName>
</protein>
<feature type="compositionally biased region" description="Basic and acidic residues" evidence="1">
    <location>
        <begin position="139"/>
        <end position="159"/>
    </location>
</feature>
<evidence type="ECO:0000313" key="2">
    <source>
        <dbReference type="EMBL" id="KAL1835451.1"/>
    </source>
</evidence>
<accession>A0ABR3V1W2</accession>
<feature type="region of interest" description="Disordered" evidence="1">
    <location>
        <begin position="137"/>
        <end position="162"/>
    </location>
</feature>
<name>A0ABR3V1W2_9PEZI</name>
<keyword evidence="3" id="KW-1185">Reference proteome</keyword>
<evidence type="ECO:0000256" key="1">
    <source>
        <dbReference type="SAM" id="MobiDB-lite"/>
    </source>
</evidence>
<gene>
    <name evidence="2" type="ORF">VTK73DRAFT_5636</name>
</gene>
<reference evidence="2 3" key="1">
    <citation type="journal article" date="2024" name="Commun. Biol.">
        <title>Comparative genomic analysis of thermophilic fungi reveals convergent evolutionary adaptations and gene losses.</title>
        <authorList>
            <person name="Steindorff A.S."/>
            <person name="Aguilar-Pontes M.V."/>
            <person name="Robinson A.J."/>
            <person name="Andreopoulos B."/>
            <person name="LaButti K."/>
            <person name="Kuo A."/>
            <person name="Mondo S."/>
            <person name="Riley R."/>
            <person name="Otillar R."/>
            <person name="Haridas S."/>
            <person name="Lipzen A."/>
            <person name="Grimwood J."/>
            <person name="Schmutz J."/>
            <person name="Clum A."/>
            <person name="Reid I.D."/>
            <person name="Moisan M.C."/>
            <person name="Butler G."/>
            <person name="Nguyen T.T.M."/>
            <person name="Dewar K."/>
            <person name="Conant G."/>
            <person name="Drula E."/>
            <person name="Henrissat B."/>
            <person name="Hansel C."/>
            <person name="Singer S."/>
            <person name="Hutchinson M.I."/>
            <person name="de Vries R.P."/>
            <person name="Natvig D.O."/>
            <person name="Powell A.J."/>
            <person name="Tsang A."/>
            <person name="Grigoriev I.V."/>
        </authorList>
    </citation>
    <scope>NUCLEOTIDE SEQUENCE [LARGE SCALE GENOMIC DNA]</scope>
    <source>
        <strain evidence="2 3">ATCC 24622</strain>
    </source>
</reference>
<dbReference type="Proteomes" id="UP001586593">
    <property type="component" value="Unassembled WGS sequence"/>
</dbReference>
<proteinExistence type="predicted"/>
<sequence length="218" mass="23880">MTDRSLGRRFAASSVSGETATTEGRPVAVALRRAVAMACSVSAVRAIPGECRAVTSASMPQSSRKGSGVLGGVWGKRNRQRGSASRIHTFSLGGVLPHFAHVLGHRVPVPLAACVVEQLEVLLGLGGPWLWRGSGVSRRGREHEEEKKKQRRQEEERSRARTAMVGVAPKQLGRQRDELRLGPASDFCVCIQRKGDLGWLFLFFLFFKERQAWSSSTT</sequence>
<evidence type="ECO:0000313" key="3">
    <source>
        <dbReference type="Proteomes" id="UP001586593"/>
    </source>
</evidence>
<dbReference type="EMBL" id="JAZHXJ010003143">
    <property type="protein sequence ID" value="KAL1835451.1"/>
    <property type="molecule type" value="Genomic_DNA"/>
</dbReference>
<comment type="caution">
    <text evidence="2">The sequence shown here is derived from an EMBL/GenBank/DDBJ whole genome shotgun (WGS) entry which is preliminary data.</text>
</comment>
<organism evidence="2 3">
    <name type="scientific">Phialemonium thermophilum</name>
    <dbReference type="NCBI Taxonomy" id="223376"/>
    <lineage>
        <taxon>Eukaryota</taxon>
        <taxon>Fungi</taxon>
        <taxon>Dikarya</taxon>
        <taxon>Ascomycota</taxon>
        <taxon>Pezizomycotina</taxon>
        <taxon>Sordariomycetes</taxon>
        <taxon>Sordariomycetidae</taxon>
        <taxon>Cephalothecales</taxon>
        <taxon>Cephalothecaceae</taxon>
        <taxon>Phialemonium</taxon>
    </lineage>
</organism>